<dbReference type="OrthoDB" id="2143914at2759"/>
<dbReference type="AlphaFoldDB" id="A0A397TFW0"/>
<proteinExistence type="predicted"/>
<reference evidence="4 5" key="1">
    <citation type="submission" date="2018-06" db="EMBL/GenBank/DDBJ databases">
        <title>Comparative genomics reveals the genomic features of Rhizophagus irregularis, R. cerebriforme, R. diaphanum and Gigaspora rosea, and their symbiotic lifestyle signature.</title>
        <authorList>
            <person name="Morin E."/>
            <person name="San Clemente H."/>
            <person name="Chen E.C.H."/>
            <person name="De La Providencia I."/>
            <person name="Hainaut M."/>
            <person name="Kuo A."/>
            <person name="Kohler A."/>
            <person name="Murat C."/>
            <person name="Tang N."/>
            <person name="Roy S."/>
            <person name="Loubradou J."/>
            <person name="Henrissat B."/>
            <person name="Grigoriev I.V."/>
            <person name="Corradi N."/>
            <person name="Roux C."/>
            <person name="Martin F.M."/>
        </authorList>
    </citation>
    <scope>NUCLEOTIDE SEQUENCE [LARGE SCALE GENOMIC DNA]</scope>
    <source>
        <strain evidence="4 5">DAOM 227022</strain>
    </source>
</reference>
<dbReference type="InterPro" id="IPR009057">
    <property type="entry name" value="Homeodomain-like_sf"/>
</dbReference>
<evidence type="ECO:0000256" key="1">
    <source>
        <dbReference type="SAM" id="MobiDB-lite"/>
    </source>
</evidence>
<dbReference type="PROSITE" id="PS51294">
    <property type="entry name" value="HTH_MYB"/>
    <property type="match status" value="1"/>
</dbReference>
<dbReference type="InterPro" id="IPR017930">
    <property type="entry name" value="Myb_dom"/>
</dbReference>
<dbReference type="PROSITE" id="PS50090">
    <property type="entry name" value="MYB_LIKE"/>
    <property type="match status" value="1"/>
</dbReference>
<dbReference type="Gene3D" id="1.10.10.60">
    <property type="entry name" value="Homeodomain-like"/>
    <property type="match status" value="1"/>
</dbReference>
<evidence type="ECO:0000259" key="3">
    <source>
        <dbReference type="PROSITE" id="PS51294"/>
    </source>
</evidence>
<feature type="region of interest" description="Disordered" evidence="1">
    <location>
        <begin position="1"/>
        <end position="20"/>
    </location>
</feature>
<feature type="domain" description="HTH myb-type" evidence="3">
    <location>
        <begin position="16"/>
        <end position="64"/>
    </location>
</feature>
<evidence type="ECO:0000313" key="4">
    <source>
        <dbReference type="EMBL" id="RIA97150.1"/>
    </source>
</evidence>
<dbReference type="SMART" id="SM00717">
    <property type="entry name" value="SANT"/>
    <property type="match status" value="2"/>
</dbReference>
<dbReference type="Proteomes" id="UP000265703">
    <property type="component" value="Unassembled WGS sequence"/>
</dbReference>
<dbReference type="InterPro" id="IPR050560">
    <property type="entry name" value="MYB_TF"/>
</dbReference>
<feature type="compositionally biased region" description="Basic residues" evidence="1">
    <location>
        <begin position="1"/>
        <end position="14"/>
    </location>
</feature>
<dbReference type="Pfam" id="PF13921">
    <property type="entry name" value="Myb_DNA-bind_6"/>
    <property type="match status" value="1"/>
</dbReference>
<dbReference type="STRING" id="658196.A0A397TFW0"/>
<dbReference type="SUPFAM" id="SSF46689">
    <property type="entry name" value="Homeodomain-like"/>
    <property type="match status" value="1"/>
</dbReference>
<dbReference type="CDD" id="cd00167">
    <property type="entry name" value="SANT"/>
    <property type="match status" value="1"/>
</dbReference>
<organism evidence="4 5">
    <name type="scientific">Glomus cerebriforme</name>
    <dbReference type="NCBI Taxonomy" id="658196"/>
    <lineage>
        <taxon>Eukaryota</taxon>
        <taxon>Fungi</taxon>
        <taxon>Fungi incertae sedis</taxon>
        <taxon>Mucoromycota</taxon>
        <taxon>Glomeromycotina</taxon>
        <taxon>Glomeromycetes</taxon>
        <taxon>Glomerales</taxon>
        <taxon>Glomeraceae</taxon>
        <taxon>Glomus</taxon>
    </lineage>
</organism>
<dbReference type="GO" id="GO:0005634">
    <property type="term" value="C:nucleus"/>
    <property type="evidence" value="ECO:0007669"/>
    <property type="project" value="TreeGrafter"/>
</dbReference>
<keyword evidence="5" id="KW-1185">Reference proteome</keyword>
<dbReference type="GO" id="GO:0000978">
    <property type="term" value="F:RNA polymerase II cis-regulatory region sequence-specific DNA binding"/>
    <property type="evidence" value="ECO:0007669"/>
    <property type="project" value="TreeGrafter"/>
</dbReference>
<dbReference type="InterPro" id="IPR001005">
    <property type="entry name" value="SANT/Myb"/>
</dbReference>
<gene>
    <name evidence="4" type="ORF">C1645_814381</name>
</gene>
<feature type="domain" description="Myb-like" evidence="2">
    <location>
        <begin position="9"/>
        <end position="60"/>
    </location>
</feature>
<dbReference type="EMBL" id="QKYT01000033">
    <property type="protein sequence ID" value="RIA97150.1"/>
    <property type="molecule type" value="Genomic_DNA"/>
</dbReference>
<dbReference type="GO" id="GO:0000981">
    <property type="term" value="F:DNA-binding transcription factor activity, RNA polymerase II-specific"/>
    <property type="evidence" value="ECO:0007669"/>
    <property type="project" value="TreeGrafter"/>
</dbReference>
<name>A0A397TFW0_9GLOM</name>
<comment type="caution">
    <text evidence="4">The sequence shown here is derived from an EMBL/GenBank/DDBJ whole genome shotgun (WGS) entry which is preliminary data.</text>
</comment>
<evidence type="ECO:0000259" key="2">
    <source>
        <dbReference type="PROSITE" id="PS50090"/>
    </source>
</evidence>
<accession>A0A397TFW0</accession>
<sequence>MGKMPKTGKNRNSHNRWTEEENNRLLRLAKKYNYRHWKEVEAEMKTRNAKQCRERYYGHYASGILKSVKVKISEAEHKIIIESRSKLPLDGWAAISKIINEKLHILRTPNDVKNCFYQKLLKTLPPEIQKLQEESKKSTVEHADPMEPTETFELCPKAKAFLAYLFEQTEQSEIHMEYPDLYIDGKNYKNTIKYITN</sequence>
<protein>
    <recommendedName>
        <fullName evidence="6">Homeodomain-like protein</fullName>
    </recommendedName>
</protein>
<dbReference type="PANTHER" id="PTHR45614">
    <property type="entry name" value="MYB PROTEIN-RELATED"/>
    <property type="match status" value="1"/>
</dbReference>
<evidence type="ECO:0000313" key="5">
    <source>
        <dbReference type="Proteomes" id="UP000265703"/>
    </source>
</evidence>
<evidence type="ECO:0008006" key="6">
    <source>
        <dbReference type="Google" id="ProtNLM"/>
    </source>
</evidence>